<organism evidence="1">
    <name type="scientific">Anguilla anguilla</name>
    <name type="common">European freshwater eel</name>
    <name type="synonym">Muraena anguilla</name>
    <dbReference type="NCBI Taxonomy" id="7936"/>
    <lineage>
        <taxon>Eukaryota</taxon>
        <taxon>Metazoa</taxon>
        <taxon>Chordata</taxon>
        <taxon>Craniata</taxon>
        <taxon>Vertebrata</taxon>
        <taxon>Euteleostomi</taxon>
        <taxon>Actinopterygii</taxon>
        <taxon>Neopterygii</taxon>
        <taxon>Teleostei</taxon>
        <taxon>Anguilliformes</taxon>
        <taxon>Anguillidae</taxon>
        <taxon>Anguilla</taxon>
    </lineage>
</organism>
<name>A0A0E9Q350_ANGAN</name>
<protein>
    <submittedName>
        <fullName evidence="1">Uncharacterized protein</fullName>
    </submittedName>
</protein>
<proteinExistence type="predicted"/>
<dbReference type="EMBL" id="GBXM01097281">
    <property type="protein sequence ID" value="JAH11296.1"/>
    <property type="molecule type" value="Transcribed_RNA"/>
</dbReference>
<sequence length="15" mass="1890">MGLHQDFLYQHAHHR</sequence>
<reference evidence="1" key="1">
    <citation type="submission" date="2014-11" db="EMBL/GenBank/DDBJ databases">
        <authorList>
            <person name="Amaro Gonzalez C."/>
        </authorList>
    </citation>
    <scope>NUCLEOTIDE SEQUENCE</scope>
</reference>
<reference evidence="1" key="2">
    <citation type="journal article" date="2015" name="Fish Shellfish Immunol.">
        <title>Early steps in the European eel (Anguilla anguilla)-Vibrio vulnificus interaction in the gills: Role of the RtxA13 toxin.</title>
        <authorList>
            <person name="Callol A."/>
            <person name="Pajuelo D."/>
            <person name="Ebbesson L."/>
            <person name="Teles M."/>
            <person name="MacKenzie S."/>
            <person name="Amaro C."/>
        </authorList>
    </citation>
    <scope>NUCLEOTIDE SEQUENCE</scope>
</reference>
<evidence type="ECO:0000313" key="1">
    <source>
        <dbReference type="EMBL" id="JAH11296.1"/>
    </source>
</evidence>
<accession>A0A0E9Q350</accession>